<dbReference type="RefSeq" id="WP_055580450.1">
    <property type="nucleotide sequence ID" value="NZ_LKTM01000348.1"/>
</dbReference>
<accession>A0A0Q2QXG0</accession>
<feature type="region of interest" description="Disordered" evidence="1">
    <location>
        <begin position="122"/>
        <end position="159"/>
    </location>
</feature>
<dbReference type="Proteomes" id="UP000051677">
    <property type="component" value="Unassembled WGS sequence"/>
</dbReference>
<organism evidence="2 3">
    <name type="scientific">Mycobacterium gordonae</name>
    <dbReference type="NCBI Taxonomy" id="1778"/>
    <lineage>
        <taxon>Bacteria</taxon>
        <taxon>Bacillati</taxon>
        <taxon>Actinomycetota</taxon>
        <taxon>Actinomycetes</taxon>
        <taxon>Mycobacteriales</taxon>
        <taxon>Mycobacteriaceae</taxon>
        <taxon>Mycobacterium</taxon>
    </lineage>
</organism>
<protein>
    <submittedName>
        <fullName evidence="2">Uncharacterized protein</fullName>
    </submittedName>
</protein>
<evidence type="ECO:0000256" key="1">
    <source>
        <dbReference type="SAM" id="MobiDB-lite"/>
    </source>
</evidence>
<comment type="caution">
    <text evidence="2">The sequence shown here is derived from an EMBL/GenBank/DDBJ whole genome shotgun (WGS) entry which is preliminary data.</text>
</comment>
<proteinExistence type="predicted"/>
<name>A0A0Q2QXG0_MYCGO</name>
<reference evidence="2 3" key="1">
    <citation type="submission" date="2015-10" db="EMBL/GenBank/DDBJ databases">
        <title>Mycobacterium gordonae draft genome assembly.</title>
        <authorList>
            <person name="Ustinova V."/>
            <person name="Smirnova T."/>
            <person name="Blagodatskikh K."/>
            <person name="Varlamov D."/>
            <person name="Larionova E."/>
            <person name="Chernousova L."/>
        </authorList>
    </citation>
    <scope>NUCLEOTIDE SEQUENCE [LARGE SCALE GENOMIC DNA]</scope>
    <source>
        <strain evidence="2 3">CTRI 14-8773</strain>
    </source>
</reference>
<dbReference type="EMBL" id="LKTM01000348">
    <property type="protein sequence ID" value="KQH76614.1"/>
    <property type="molecule type" value="Genomic_DNA"/>
</dbReference>
<feature type="compositionally biased region" description="Low complexity" evidence="1">
    <location>
        <begin position="122"/>
        <end position="154"/>
    </location>
</feature>
<dbReference type="OrthoDB" id="4753605at2"/>
<evidence type="ECO:0000313" key="3">
    <source>
        <dbReference type="Proteomes" id="UP000051677"/>
    </source>
</evidence>
<sequence>MANTVISKQARRAARQAASAAQDDVVRRTRANVEDLGRFFSARERVEAVDGWLEARQQVLREDAQRRRGAQRVVCGQALAAMRDRGESLREIARMAAISEKQVRELILEAEAAAQNDGPVVQDGAATAAQPPASDDAAANDAAAQPVADPAGGAVEANGAASDAIRSVAAVKGLASSAATA</sequence>
<evidence type="ECO:0000313" key="2">
    <source>
        <dbReference type="EMBL" id="KQH76614.1"/>
    </source>
</evidence>
<dbReference type="AlphaFoldDB" id="A0A0Q2QXG0"/>
<gene>
    <name evidence="2" type="ORF">AO501_10515</name>
</gene>